<evidence type="ECO:0000313" key="1">
    <source>
        <dbReference type="EMBL" id="CAH2060269.1"/>
    </source>
</evidence>
<keyword evidence="2" id="KW-1185">Reference proteome</keyword>
<sequence>MNLVDIGEFNLMDNPLTDTLPPPSLNIHFLSETLYHGDFEKQDFVVNKELSLYRNKCGSFGISLAIKGCEKNVDKFAPPKVRELYEDDFESEEEDVVDMEFEPDVYQEDPVFYEAQLA</sequence>
<accession>A0AAU9S8H9</accession>
<dbReference type="Proteomes" id="UP000836841">
    <property type="component" value="Chromosome 4"/>
</dbReference>
<reference evidence="1 2" key="1">
    <citation type="submission" date="2022-03" db="EMBL/GenBank/DDBJ databases">
        <authorList>
            <person name="Nunn A."/>
            <person name="Chopra R."/>
            <person name="Nunn A."/>
            <person name="Contreras Garrido A."/>
        </authorList>
    </citation>
    <scope>NUCLEOTIDE SEQUENCE [LARGE SCALE GENOMIC DNA]</scope>
</reference>
<evidence type="ECO:0000313" key="2">
    <source>
        <dbReference type="Proteomes" id="UP000836841"/>
    </source>
</evidence>
<dbReference type="AlphaFoldDB" id="A0AAU9S8H9"/>
<gene>
    <name evidence="1" type="ORF">TAV2_LOCUS13333</name>
</gene>
<dbReference type="EMBL" id="OU466860">
    <property type="protein sequence ID" value="CAH2060269.1"/>
    <property type="molecule type" value="Genomic_DNA"/>
</dbReference>
<protein>
    <submittedName>
        <fullName evidence="1">Uncharacterized protein</fullName>
    </submittedName>
</protein>
<proteinExistence type="predicted"/>
<organism evidence="1 2">
    <name type="scientific">Thlaspi arvense</name>
    <name type="common">Field penny-cress</name>
    <dbReference type="NCBI Taxonomy" id="13288"/>
    <lineage>
        <taxon>Eukaryota</taxon>
        <taxon>Viridiplantae</taxon>
        <taxon>Streptophyta</taxon>
        <taxon>Embryophyta</taxon>
        <taxon>Tracheophyta</taxon>
        <taxon>Spermatophyta</taxon>
        <taxon>Magnoliopsida</taxon>
        <taxon>eudicotyledons</taxon>
        <taxon>Gunneridae</taxon>
        <taxon>Pentapetalae</taxon>
        <taxon>rosids</taxon>
        <taxon>malvids</taxon>
        <taxon>Brassicales</taxon>
        <taxon>Brassicaceae</taxon>
        <taxon>Thlaspideae</taxon>
        <taxon>Thlaspi</taxon>
    </lineage>
</organism>
<feature type="non-terminal residue" evidence="1">
    <location>
        <position position="118"/>
    </location>
</feature>
<name>A0AAU9S8H9_THLAR</name>